<comment type="caution">
    <text evidence="1">The sequence shown here is derived from an EMBL/GenBank/DDBJ whole genome shotgun (WGS) entry which is preliminary data.</text>
</comment>
<gene>
    <name evidence="1" type="ORF">LOK49_LG05G03655</name>
</gene>
<dbReference type="EMBL" id="CM045761">
    <property type="protein sequence ID" value="KAI8014206.1"/>
    <property type="molecule type" value="Genomic_DNA"/>
</dbReference>
<dbReference type="Proteomes" id="UP001060215">
    <property type="component" value="Chromosome 4"/>
</dbReference>
<protein>
    <submittedName>
        <fullName evidence="1">Uncharacterized protein</fullName>
    </submittedName>
</protein>
<sequence length="134" mass="14450">MRKGLGIGIREKAYSGGGAPGGVTGGGGGSGGGGDDGVAVALVFTAAILRGMCVALLLSVLRLLRQELESPRILIRDEIYCFVLVCSLETLQRAYWVLFSLLQNWIFNPSRFWANFLDDSSRITNVVIKQDNVD</sequence>
<name>A0ACC0HM38_9ERIC</name>
<keyword evidence="2" id="KW-1185">Reference proteome</keyword>
<reference evidence="1 2" key="1">
    <citation type="journal article" date="2022" name="Plant J.">
        <title>Chromosome-level genome of Camellia lanceoleosa provides a valuable resource for understanding genome evolution and self-incompatibility.</title>
        <authorList>
            <person name="Gong W."/>
            <person name="Xiao S."/>
            <person name="Wang L."/>
            <person name="Liao Z."/>
            <person name="Chang Y."/>
            <person name="Mo W."/>
            <person name="Hu G."/>
            <person name="Li W."/>
            <person name="Zhao G."/>
            <person name="Zhu H."/>
            <person name="Hu X."/>
            <person name="Ji K."/>
            <person name="Xiang X."/>
            <person name="Song Q."/>
            <person name="Yuan D."/>
            <person name="Jin S."/>
            <person name="Zhang L."/>
        </authorList>
    </citation>
    <scope>NUCLEOTIDE SEQUENCE [LARGE SCALE GENOMIC DNA]</scope>
    <source>
        <strain evidence="1">SQ_2022a</strain>
    </source>
</reference>
<accession>A0ACC0HM38</accession>
<proteinExistence type="predicted"/>
<organism evidence="1 2">
    <name type="scientific">Camellia lanceoleosa</name>
    <dbReference type="NCBI Taxonomy" id="1840588"/>
    <lineage>
        <taxon>Eukaryota</taxon>
        <taxon>Viridiplantae</taxon>
        <taxon>Streptophyta</taxon>
        <taxon>Embryophyta</taxon>
        <taxon>Tracheophyta</taxon>
        <taxon>Spermatophyta</taxon>
        <taxon>Magnoliopsida</taxon>
        <taxon>eudicotyledons</taxon>
        <taxon>Gunneridae</taxon>
        <taxon>Pentapetalae</taxon>
        <taxon>asterids</taxon>
        <taxon>Ericales</taxon>
        <taxon>Theaceae</taxon>
        <taxon>Camellia</taxon>
    </lineage>
</organism>
<evidence type="ECO:0000313" key="2">
    <source>
        <dbReference type="Proteomes" id="UP001060215"/>
    </source>
</evidence>
<evidence type="ECO:0000313" key="1">
    <source>
        <dbReference type="EMBL" id="KAI8014206.1"/>
    </source>
</evidence>